<dbReference type="Proteomes" id="UP000747110">
    <property type="component" value="Unassembled WGS sequence"/>
</dbReference>
<evidence type="ECO:0000313" key="4">
    <source>
        <dbReference type="Proteomes" id="UP000747110"/>
    </source>
</evidence>
<dbReference type="EMBL" id="BNCP01000009">
    <property type="protein sequence ID" value="GIL76692.1"/>
    <property type="molecule type" value="Genomic_DNA"/>
</dbReference>
<name>A0A8J4GCA5_9CHLO</name>
<evidence type="ECO:0000313" key="1">
    <source>
        <dbReference type="EMBL" id="GIL76692.1"/>
    </source>
</evidence>
<organism evidence="2 3">
    <name type="scientific">Volvox reticuliferus</name>
    <dbReference type="NCBI Taxonomy" id="1737510"/>
    <lineage>
        <taxon>Eukaryota</taxon>
        <taxon>Viridiplantae</taxon>
        <taxon>Chlorophyta</taxon>
        <taxon>core chlorophytes</taxon>
        <taxon>Chlorophyceae</taxon>
        <taxon>CS clade</taxon>
        <taxon>Chlamydomonadales</taxon>
        <taxon>Volvocaceae</taxon>
        <taxon>Volvox</taxon>
    </lineage>
</organism>
<dbReference type="Proteomes" id="UP000722791">
    <property type="component" value="Unassembled WGS sequence"/>
</dbReference>
<dbReference type="AlphaFoldDB" id="A0A8J4GCA5"/>
<evidence type="ECO:0008006" key="5">
    <source>
        <dbReference type="Google" id="ProtNLM"/>
    </source>
</evidence>
<comment type="caution">
    <text evidence="2">The sequence shown here is derived from an EMBL/GenBank/DDBJ whole genome shotgun (WGS) entry which is preliminary data.</text>
</comment>
<keyword evidence="4" id="KW-1185">Reference proteome</keyword>
<reference evidence="2" key="1">
    <citation type="journal article" date="2021" name="Proc. Natl. Acad. Sci. U.S.A.">
        <title>Three genomes in the algal genus Volvox reveal the fate of a haploid sex-determining region after a transition to homothallism.</title>
        <authorList>
            <person name="Yamamoto K."/>
            <person name="Hamaji T."/>
            <person name="Kawai-Toyooka H."/>
            <person name="Matsuzaki R."/>
            <person name="Takahashi F."/>
            <person name="Nishimura Y."/>
            <person name="Kawachi M."/>
            <person name="Noguchi H."/>
            <person name="Minakuchi Y."/>
            <person name="Umen J.G."/>
            <person name="Toyoda A."/>
            <person name="Nozaki H."/>
        </authorList>
    </citation>
    <scope>NUCLEOTIDE SEQUENCE</scope>
    <source>
        <strain evidence="2">NIES-3785</strain>
        <strain evidence="1">NIES-3786</strain>
    </source>
</reference>
<sequence length="691" mass="73779">MREVSRRYFYSTVRLRLRFMRGLHPFFPPSVEIVWPHFKGPMLDAVASHPMLRLENWDPWRPAMETVRQIKAFLEANARVDLDNPANDIRRHPHSTYSPLERGLARLEALSGVLPTSLQQPEVAALYAARDSYDKDTARLQALAEAGKKRSRSEPGSGKRTREVVWARGTGYGSGHDKSSEQWDAKATDAAQRARDSEIQALLEEMYNSLVRELGPRLLLLEEEEDAQVLLREEGQQKKPEVDDSAGPTAMEGVEMMAAAAGAGAQEISEAVEPAGTGCGSAATGVVTLVEANAPAAAAVGGSIGDETEPRLGAERCAAVLRDSCLLPFVVRELHLASFTDMGARHKYYLALLALLRELCRPSTHDMLWSEVGPRPPGQGGSEPAGPGHSVATILTTALRSAAKLYLSVLGLATVQAEKGAASAALGASTSTVVPPTRVPDRSAIAAENAAREAEATQRITRIIMQIAAYIDVNTPGGGAPAAEAASVIQATQGASQPHAGASTAAAAAAEAAERAASGAQASTSAAGAASASAEGPSLYVKTLKTLQVCDRPVEFSHSIAVNVPRGGSNNDRSGKSAPRCSEEYLTMLRKRSAPMAVASSNPNDGLRTKRSPESPCSLMPAPRPGLLRATIRYPLVSTLWLWLYLHVATCRLITCRCHDIYRAPQPVSLGMGWVWAFSYPHTVASCTLFC</sequence>
<dbReference type="OrthoDB" id="47801at2759"/>
<protein>
    <recommendedName>
        <fullName evidence="5">UBC core domain-containing protein</fullName>
    </recommendedName>
</protein>
<evidence type="ECO:0000313" key="3">
    <source>
        <dbReference type="Proteomes" id="UP000722791"/>
    </source>
</evidence>
<evidence type="ECO:0000313" key="2">
    <source>
        <dbReference type="EMBL" id="GIM04220.1"/>
    </source>
</evidence>
<proteinExistence type="predicted"/>
<dbReference type="EMBL" id="BNCQ01000015">
    <property type="protein sequence ID" value="GIM04220.1"/>
    <property type="molecule type" value="Genomic_DNA"/>
</dbReference>
<gene>
    <name evidence="1" type="ORF">Vretifemale_6208</name>
    <name evidence="2" type="ORF">Vretimale_8765</name>
</gene>
<accession>A0A8J4GCA5</accession>